<reference evidence="5" key="2">
    <citation type="journal article" date="2019" name="Int. J. Syst. Evol. Microbiol.">
        <title>The Global Catalogue of Microorganisms (GCM) 10K type strain sequencing project: providing services to taxonomists for standard genome sequencing and annotation.</title>
        <authorList>
            <consortium name="The Broad Institute Genomics Platform"/>
            <consortium name="The Broad Institute Genome Sequencing Center for Infectious Disease"/>
            <person name="Wu L."/>
            <person name="Ma J."/>
        </authorList>
    </citation>
    <scope>NUCLEOTIDE SEQUENCE [LARGE SCALE GENOMIC DNA]</scope>
    <source>
        <strain evidence="5">CGMCC 1.15931</strain>
    </source>
</reference>
<evidence type="ECO:0000313" key="3">
    <source>
        <dbReference type="EMBL" id="MTV53573.1"/>
    </source>
</evidence>
<evidence type="ECO:0000256" key="1">
    <source>
        <dbReference type="SAM" id="Phobius"/>
    </source>
</evidence>
<feature type="transmembrane region" description="Helical" evidence="1">
    <location>
        <begin position="6"/>
        <end position="27"/>
    </location>
</feature>
<dbReference type="AlphaFoldDB" id="A0A6I3SWJ6"/>
<evidence type="ECO:0000313" key="2">
    <source>
        <dbReference type="EMBL" id="GGC24929.1"/>
    </source>
</evidence>
<evidence type="ECO:0000313" key="5">
    <source>
        <dbReference type="Proteomes" id="UP000622638"/>
    </source>
</evidence>
<keyword evidence="1" id="KW-0812">Transmembrane</keyword>
<keyword evidence="1" id="KW-0472">Membrane</keyword>
<proteinExistence type="predicted"/>
<sequence length="181" mass="19976">MRYLKALGITTCILIAIAALPILAFLADGWWYRYKAATPNTSLTELNDMVYVGIPAKTVHWQVFGTPEHMGGVPGPTEYISLVAELAPADKAWFDRLPSKPGKVLIMPEAPRAWLPLHFRELLSKQQNGLRDIATMPACRRHSAAMTLSGRVVDGFVCWSPESTLLYLTLDDMTGFGSNAN</sequence>
<name>A0A6I3SWJ6_9BURK</name>
<dbReference type="Proteomes" id="UP000622638">
    <property type="component" value="Unassembled WGS sequence"/>
</dbReference>
<protein>
    <submittedName>
        <fullName evidence="3">Uncharacterized protein</fullName>
    </submittedName>
</protein>
<dbReference type="Proteomes" id="UP000430634">
    <property type="component" value="Unassembled WGS sequence"/>
</dbReference>
<reference evidence="2" key="1">
    <citation type="journal article" date="2014" name="Int. J. Syst. Evol. Microbiol.">
        <title>Complete genome of a new Firmicutes species belonging to the dominant human colonic microbiota ('Ruminococcus bicirculans') reveals two chromosomes and a selective capacity to utilize plant glucans.</title>
        <authorList>
            <consortium name="NISC Comparative Sequencing Program"/>
            <person name="Wegmann U."/>
            <person name="Louis P."/>
            <person name="Goesmann A."/>
            <person name="Henrissat B."/>
            <person name="Duncan S.H."/>
            <person name="Flint H.J."/>
        </authorList>
    </citation>
    <scope>NUCLEOTIDE SEQUENCE</scope>
    <source>
        <strain evidence="2">CGMCC 1.15931</strain>
    </source>
</reference>
<dbReference type="EMBL" id="BMKG01000044">
    <property type="protein sequence ID" value="GGC24929.1"/>
    <property type="molecule type" value="Genomic_DNA"/>
</dbReference>
<keyword evidence="5" id="KW-1185">Reference proteome</keyword>
<dbReference type="RefSeq" id="WP_155470884.1">
    <property type="nucleotide sequence ID" value="NZ_BMKG01000044.1"/>
</dbReference>
<organism evidence="3 4">
    <name type="scientific">Pseudoduganella buxea</name>
    <dbReference type="NCBI Taxonomy" id="1949069"/>
    <lineage>
        <taxon>Bacteria</taxon>
        <taxon>Pseudomonadati</taxon>
        <taxon>Pseudomonadota</taxon>
        <taxon>Betaproteobacteria</taxon>
        <taxon>Burkholderiales</taxon>
        <taxon>Oxalobacteraceae</taxon>
        <taxon>Telluria group</taxon>
        <taxon>Pseudoduganella</taxon>
    </lineage>
</organism>
<gene>
    <name evidence="2" type="ORF">GCM10011572_52910</name>
    <name evidence="3" type="ORF">GM672_12635</name>
</gene>
<dbReference type="OrthoDB" id="8758119at2"/>
<evidence type="ECO:0000313" key="4">
    <source>
        <dbReference type="Proteomes" id="UP000430634"/>
    </source>
</evidence>
<dbReference type="EMBL" id="WNKZ01000031">
    <property type="protein sequence ID" value="MTV53573.1"/>
    <property type="molecule type" value="Genomic_DNA"/>
</dbReference>
<keyword evidence="1" id="KW-1133">Transmembrane helix</keyword>
<accession>A0A6I3SWJ6</accession>
<reference evidence="3 4" key="3">
    <citation type="submission" date="2019-11" db="EMBL/GenBank/DDBJ databases">
        <title>Type strains purchased from KCTC, JCM and DSMZ.</title>
        <authorList>
            <person name="Lu H."/>
        </authorList>
    </citation>
    <scope>NUCLEOTIDE SEQUENCE [LARGE SCALE GENOMIC DNA]</scope>
    <source>
        <strain evidence="3 4">KCTC 52429</strain>
    </source>
</reference>
<reference evidence="2" key="4">
    <citation type="submission" date="2024-05" db="EMBL/GenBank/DDBJ databases">
        <authorList>
            <person name="Sun Q."/>
            <person name="Zhou Y."/>
        </authorList>
    </citation>
    <scope>NUCLEOTIDE SEQUENCE</scope>
    <source>
        <strain evidence="2">CGMCC 1.15931</strain>
    </source>
</reference>
<comment type="caution">
    <text evidence="3">The sequence shown here is derived from an EMBL/GenBank/DDBJ whole genome shotgun (WGS) entry which is preliminary data.</text>
</comment>